<evidence type="ECO:0000256" key="1">
    <source>
        <dbReference type="ARBA" id="ARBA00001964"/>
    </source>
</evidence>
<dbReference type="Proteomes" id="UP000594638">
    <property type="component" value="Unassembled WGS sequence"/>
</dbReference>
<proteinExistence type="inferred from homology"/>
<evidence type="ECO:0000256" key="3">
    <source>
        <dbReference type="ARBA" id="ARBA00022723"/>
    </source>
</evidence>
<keyword evidence="4" id="KW-0460">Magnesium</keyword>
<dbReference type="PANTHER" id="PTHR43452:SF6">
    <property type="entry name" value="PYRUVATE DECARBOXYLASE 2"/>
    <property type="match status" value="1"/>
</dbReference>
<keyword evidence="6" id="KW-0670">Pyruvate</keyword>
<comment type="similarity">
    <text evidence="2">Belongs to the TPP enzyme family.</text>
</comment>
<reference evidence="6 7" key="1">
    <citation type="submission" date="2019-12" db="EMBL/GenBank/DDBJ databases">
        <authorList>
            <person name="Alioto T."/>
            <person name="Alioto T."/>
            <person name="Gomez Garrido J."/>
        </authorList>
    </citation>
    <scope>NUCLEOTIDE SEQUENCE [LARGE SCALE GENOMIC DNA]</scope>
</reference>
<keyword evidence="5" id="KW-0786">Thiamine pyrophosphate</keyword>
<evidence type="ECO:0000256" key="4">
    <source>
        <dbReference type="ARBA" id="ARBA00022842"/>
    </source>
</evidence>
<accession>A0A8S0T175</accession>
<evidence type="ECO:0000313" key="6">
    <source>
        <dbReference type="EMBL" id="CAA2998397.1"/>
    </source>
</evidence>
<dbReference type="EMBL" id="CACTIH010005592">
    <property type="protein sequence ID" value="CAA2998397.1"/>
    <property type="molecule type" value="Genomic_DNA"/>
</dbReference>
<evidence type="ECO:0000256" key="2">
    <source>
        <dbReference type="ARBA" id="ARBA00007812"/>
    </source>
</evidence>
<comment type="caution">
    <text evidence="6">The sequence shown here is derived from an EMBL/GenBank/DDBJ whole genome shotgun (WGS) entry which is preliminary data.</text>
</comment>
<comment type="cofactor">
    <cofactor evidence="1">
        <name>thiamine diphosphate</name>
        <dbReference type="ChEBI" id="CHEBI:58937"/>
    </cofactor>
</comment>
<dbReference type="PANTHER" id="PTHR43452">
    <property type="entry name" value="PYRUVATE DECARBOXYLASE"/>
    <property type="match status" value="1"/>
</dbReference>
<dbReference type="AlphaFoldDB" id="A0A8S0T175"/>
<keyword evidence="3" id="KW-0479">Metal-binding</keyword>
<dbReference type="GO" id="GO:0046872">
    <property type="term" value="F:metal ion binding"/>
    <property type="evidence" value="ECO:0007669"/>
    <property type="project" value="UniProtKB-KW"/>
</dbReference>
<evidence type="ECO:0000313" key="7">
    <source>
        <dbReference type="Proteomes" id="UP000594638"/>
    </source>
</evidence>
<dbReference type="GO" id="GO:0000949">
    <property type="term" value="P:aromatic amino acid family catabolic process to alcohol via Ehrlich pathway"/>
    <property type="evidence" value="ECO:0007669"/>
    <property type="project" value="TreeGrafter"/>
</dbReference>
<organism evidence="6 7">
    <name type="scientific">Olea europaea subsp. europaea</name>
    <dbReference type="NCBI Taxonomy" id="158383"/>
    <lineage>
        <taxon>Eukaryota</taxon>
        <taxon>Viridiplantae</taxon>
        <taxon>Streptophyta</taxon>
        <taxon>Embryophyta</taxon>
        <taxon>Tracheophyta</taxon>
        <taxon>Spermatophyta</taxon>
        <taxon>Magnoliopsida</taxon>
        <taxon>eudicotyledons</taxon>
        <taxon>Gunneridae</taxon>
        <taxon>Pentapetalae</taxon>
        <taxon>asterids</taxon>
        <taxon>lamiids</taxon>
        <taxon>Lamiales</taxon>
        <taxon>Oleaceae</taxon>
        <taxon>Oleeae</taxon>
        <taxon>Olea</taxon>
    </lineage>
</organism>
<sequence>MPIYLLDQSLNDYNSVGYSLSLKKEKAIVVQPDHVVISHGLTYGCVLMKDFLRELAKKLKCNSTANENYKCIYIPDGIPLESEFNEPLRVNVLFQHIQKMLSSEIAIIAKTRFLVQLPEAQITRSAMEKATAGPQGFIYLTNTRLKNLNPWP</sequence>
<name>A0A8S0T175_OLEEU</name>
<dbReference type="InterPro" id="IPR012110">
    <property type="entry name" value="PDC/IPDC-like"/>
</dbReference>
<keyword evidence="7" id="KW-1185">Reference proteome</keyword>
<dbReference type="Gene3D" id="3.40.50.1220">
    <property type="entry name" value="TPP-binding domain"/>
    <property type="match status" value="1"/>
</dbReference>
<dbReference type="GO" id="GO:0005829">
    <property type="term" value="C:cytosol"/>
    <property type="evidence" value="ECO:0007669"/>
    <property type="project" value="TreeGrafter"/>
</dbReference>
<dbReference type="GO" id="GO:0004737">
    <property type="term" value="F:pyruvate decarboxylase activity"/>
    <property type="evidence" value="ECO:0007669"/>
    <property type="project" value="TreeGrafter"/>
</dbReference>
<protein>
    <submittedName>
        <fullName evidence="6">Pyruvate decarboxylase 2-like</fullName>
    </submittedName>
</protein>
<dbReference type="OrthoDB" id="1742312at2759"/>
<gene>
    <name evidence="6" type="ORF">OLEA9_A037614</name>
</gene>
<evidence type="ECO:0000256" key="5">
    <source>
        <dbReference type="ARBA" id="ARBA00023052"/>
    </source>
</evidence>
<dbReference type="Gramene" id="OE9A037614T1">
    <property type="protein sequence ID" value="OE9A037614C1"/>
    <property type="gene ID" value="OE9A037614"/>
</dbReference>